<evidence type="ECO:0000259" key="8">
    <source>
        <dbReference type="Pfam" id="PF01551"/>
    </source>
</evidence>
<evidence type="ECO:0000256" key="7">
    <source>
        <dbReference type="SAM" id="SignalP"/>
    </source>
</evidence>
<dbReference type="PANTHER" id="PTHR21666">
    <property type="entry name" value="PEPTIDASE-RELATED"/>
    <property type="match status" value="1"/>
</dbReference>
<sequence length="388" mass="39783">MRRNFRTITLAIALIALPPIARAAQLGQVQKKLDAANLAAARHQAASAAAARQAAAAKRQADALVAKEVAVNAVLRTDEDRAARIAHRLARLGAKTKAAKAELNADAAAIAPLLPLIARLALHPAATLLAADAAPGRAAEGALVMRGLTREIGLRAQALRAARRRYASLSAALAAEQTKMSAAVATQSQRAAALQADIIAVRHAAAAAVARHAAEARAAASAAQTAHNLLGVIARLQAERRQAARAREAAARIPVPQSLRGAPVAGKLVRQFGASTTAGPAIGDTFAAAPGAVVSASCPGRVVFARPFQNYGKLMILDCGGGYDFVMAGLARFDVRVGQSVVPGQPVGAMAGYDAHNPGGQPELYVELRHDGTAVDPTPRFGAAAASR</sequence>
<dbReference type="PANTHER" id="PTHR21666:SF288">
    <property type="entry name" value="CELL DIVISION PROTEIN YTFB"/>
    <property type="match status" value="1"/>
</dbReference>
<keyword evidence="3" id="KW-0479">Metal-binding</keyword>
<keyword evidence="2" id="KW-0645">Protease</keyword>
<feature type="signal peptide" evidence="7">
    <location>
        <begin position="1"/>
        <end position="23"/>
    </location>
</feature>
<dbReference type="InterPro" id="IPR050570">
    <property type="entry name" value="Cell_wall_metabolism_enzyme"/>
</dbReference>
<keyword evidence="7" id="KW-0732">Signal</keyword>
<protein>
    <submittedName>
        <fullName evidence="9">Peptidoglycan DD-metalloendopeptidase family protein</fullName>
    </submittedName>
</protein>
<comment type="cofactor">
    <cofactor evidence="1">
        <name>Zn(2+)</name>
        <dbReference type="ChEBI" id="CHEBI:29105"/>
    </cofactor>
</comment>
<dbReference type="SUPFAM" id="SSF51261">
    <property type="entry name" value="Duplicated hybrid motif"/>
    <property type="match status" value="1"/>
</dbReference>
<keyword evidence="4" id="KW-0378">Hydrolase</keyword>
<dbReference type="Gene3D" id="2.70.70.10">
    <property type="entry name" value="Glucose Permease (Domain IIA)"/>
    <property type="match status" value="1"/>
</dbReference>
<keyword evidence="6" id="KW-0482">Metalloprotease</keyword>
<evidence type="ECO:0000256" key="1">
    <source>
        <dbReference type="ARBA" id="ARBA00001947"/>
    </source>
</evidence>
<dbReference type="Proteomes" id="UP001521209">
    <property type="component" value="Unassembled WGS sequence"/>
</dbReference>
<evidence type="ECO:0000256" key="2">
    <source>
        <dbReference type="ARBA" id="ARBA00022670"/>
    </source>
</evidence>
<evidence type="ECO:0000313" key="10">
    <source>
        <dbReference type="Proteomes" id="UP001521209"/>
    </source>
</evidence>
<name>A0ABS9E368_9PROT</name>
<gene>
    <name evidence="9" type="ORF">L2A60_17000</name>
</gene>
<comment type="caution">
    <text evidence="9">The sequence shown here is derived from an EMBL/GenBank/DDBJ whole genome shotgun (WGS) entry which is preliminary data.</text>
</comment>
<dbReference type="RefSeq" id="WP_235705655.1">
    <property type="nucleotide sequence ID" value="NZ_JAKGBZ010000048.1"/>
</dbReference>
<dbReference type="InterPro" id="IPR016047">
    <property type="entry name" value="M23ase_b-sheet_dom"/>
</dbReference>
<dbReference type="EMBL" id="JAKGBZ010000048">
    <property type="protein sequence ID" value="MCF3948371.1"/>
    <property type="molecule type" value="Genomic_DNA"/>
</dbReference>
<evidence type="ECO:0000256" key="5">
    <source>
        <dbReference type="ARBA" id="ARBA00022833"/>
    </source>
</evidence>
<evidence type="ECO:0000313" key="9">
    <source>
        <dbReference type="EMBL" id="MCF3948371.1"/>
    </source>
</evidence>
<accession>A0ABS9E368</accession>
<evidence type="ECO:0000256" key="3">
    <source>
        <dbReference type="ARBA" id="ARBA00022723"/>
    </source>
</evidence>
<feature type="domain" description="M23ase beta-sheet core" evidence="8">
    <location>
        <begin position="285"/>
        <end position="377"/>
    </location>
</feature>
<evidence type="ECO:0000256" key="6">
    <source>
        <dbReference type="ARBA" id="ARBA00023049"/>
    </source>
</evidence>
<reference evidence="9 10" key="1">
    <citation type="submission" date="2022-01" db="EMBL/GenBank/DDBJ databases">
        <authorList>
            <person name="Won M."/>
            <person name="Kim S.-J."/>
            <person name="Kwon S.-W."/>
        </authorList>
    </citation>
    <scope>NUCLEOTIDE SEQUENCE [LARGE SCALE GENOMIC DNA]</scope>
    <source>
        <strain evidence="9 10">KCTC 23505</strain>
    </source>
</reference>
<dbReference type="CDD" id="cd12797">
    <property type="entry name" value="M23_peptidase"/>
    <property type="match status" value="1"/>
</dbReference>
<organism evidence="9 10">
    <name type="scientific">Acidiphilium iwatense</name>
    <dbReference type="NCBI Taxonomy" id="768198"/>
    <lineage>
        <taxon>Bacteria</taxon>
        <taxon>Pseudomonadati</taxon>
        <taxon>Pseudomonadota</taxon>
        <taxon>Alphaproteobacteria</taxon>
        <taxon>Acetobacterales</taxon>
        <taxon>Acidocellaceae</taxon>
        <taxon>Acidiphilium</taxon>
    </lineage>
</organism>
<evidence type="ECO:0000256" key="4">
    <source>
        <dbReference type="ARBA" id="ARBA00022801"/>
    </source>
</evidence>
<keyword evidence="5" id="KW-0862">Zinc</keyword>
<keyword evidence="10" id="KW-1185">Reference proteome</keyword>
<dbReference type="InterPro" id="IPR011055">
    <property type="entry name" value="Dup_hybrid_motif"/>
</dbReference>
<proteinExistence type="predicted"/>
<dbReference type="Pfam" id="PF01551">
    <property type="entry name" value="Peptidase_M23"/>
    <property type="match status" value="1"/>
</dbReference>
<feature type="chain" id="PRO_5045325777" evidence="7">
    <location>
        <begin position="24"/>
        <end position="388"/>
    </location>
</feature>